<dbReference type="Proteomes" id="UP001236569">
    <property type="component" value="Unassembled WGS sequence"/>
</dbReference>
<accession>A0ABT6YT34</accession>
<dbReference type="Gene3D" id="3.10.450.50">
    <property type="match status" value="1"/>
</dbReference>
<sequence length="160" mass="17804">MSPERAVKQVLAQYVRAADALDGETLSQLFIQNGKVEIYYLNAGDPTLLFVLNGKEQIANAISNLMKPHPPKGWSHHTTHDHIIAVEGDYAEMDAQFIRFDSVGAIRPEGGWPVGTVGLKGSVIPTESVYYKPSLKLENGAWKITTHRIYHDLTFAFPEQ</sequence>
<protein>
    <submittedName>
        <fullName evidence="2">Nuclear transport factor 2 family protein</fullName>
    </submittedName>
</protein>
<dbReference type="RefSeq" id="WP_283371515.1">
    <property type="nucleotide sequence ID" value="NZ_JASHID010000020.1"/>
</dbReference>
<dbReference type="InterPro" id="IPR032710">
    <property type="entry name" value="NTF2-like_dom_sf"/>
</dbReference>
<feature type="domain" description="SnoaL-like" evidence="1">
    <location>
        <begin position="4"/>
        <end position="146"/>
    </location>
</feature>
<dbReference type="Pfam" id="PF13577">
    <property type="entry name" value="SnoaL_4"/>
    <property type="match status" value="1"/>
</dbReference>
<organism evidence="2 3">
    <name type="scientific">Flectobacillus longus</name>
    <dbReference type="NCBI Taxonomy" id="2984207"/>
    <lineage>
        <taxon>Bacteria</taxon>
        <taxon>Pseudomonadati</taxon>
        <taxon>Bacteroidota</taxon>
        <taxon>Cytophagia</taxon>
        <taxon>Cytophagales</taxon>
        <taxon>Flectobacillaceae</taxon>
        <taxon>Flectobacillus</taxon>
    </lineage>
</organism>
<comment type="caution">
    <text evidence="2">The sequence shown here is derived from an EMBL/GenBank/DDBJ whole genome shotgun (WGS) entry which is preliminary data.</text>
</comment>
<dbReference type="CDD" id="cd00531">
    <property type="entry name" value="NTF2_like"/>
    <property type="match status" value="1"/>
</dbReference>
<keyword evidence="3" id="KW-1185">Reference proteome</keyword>
<dbReference type="EMBL" id="JASHID010000020">
    <property type="protein sequence ID" value="MDI9866768.1"/>
    <property type="molecule type" value="Genomic_DNA"/>
</dbReference>
<evidence type="ECO:0000313" key="2">
    <source>
        <dbReference type="EMBL" id="MDI9866768.1"/>
    </source>
</evidence>
<name>A0ABT6YT34_9BACT</name>
<reference evidence="2 3" key="1">
    <citation type="submission" date="2023-05" db="EMBL/GenBank/DDBJ databases">
        <title>Novel species of genus Flectobacillus isolated from stream in China.</title>
        <authorList>
            <person name="Lu H."/>
        </authorList>
    </citation>
    <scope>NUCLEOTIDE SEQUENCE [LARGE SCALE GENOMIC DNA]</scope>
    <source>
        <strain evidence="2 3">DC10W</strain>
    </source>
</reference>
<proteinExistence type="predicted"/>
<gene>
    <name evidence="2" type="ORF">QM480_20690</name>
</gene>
<evidence type="ECO:0000259" key="1">
    <source>
        <dbReference type="Pfam" id="PF13577"/>
    </source>
</evidence>
<dbReference type="SUPFAM" id="SSF54427">
    <property type="entry name" value="NTF2-like"/>
    <property type="match status" value="1"/>
</dbReference>
<dbReference type="InterPro" id="IPR037401">
    <property type="entry name" value="SnoaL-like"/>
</dbReference>
<evidence type="ECO:0000313" key="3">
    <source>
        <dbReference type="Proteomes" id="UP001236569"/>
    </source>
</evidence>